<evidence type="ECO:0000256" key="1">
    <source>
        <dbReference type="SAM" id="MobiDB-lite"/>
    </source>
</evidence>
<evidence type="ECO:0000313" key="4">
    <source>
        <dbReference type="Proteomes" id="UP001501371"/>
    </source>
</evidence>
<keyword evidence="2" id="KW-0812">Transmembrane</keyword>
<sequence length="340" mass="35252">MYGTHKHYEGNQSQMSYNQPGPYGGQPPQQPGPYGQPPQGPPQPGYGYPQQPPQGVPPQGPGYGYPQQAPQGPYGQPPQAPYGQQPPQGPYGQQPPYGGAPYPPPQGGEPKKKTGLVIGASVVALAVIAGGAYFLVGGGGGSSVADDGPHKLTTPATVLGGTFKKAEDGGSSTFSDDDLKDAAEWGVKNPKDVSASYESGSKDNPMAQKQLSFGGVYGEIDDPEATVDAMFAYMKKSAAEDKDSETEGEFVGEPEAFEPEGLEGAVLKCQDVKLTNKEAGSGAAAGPKEFTMPMCIWGDRSTLSLVMNVDVAGLVTGQSTALKDAADTAAKLRGDVRVKL</sequence>
<gene>
    <name evidence="3" type="ORF">GCM10009654_35470</name>
</gene>
<feature type="compositionally biased region" description="Pro residues" evidence="1">
    <location>
        <begin position="28"/>
        <end position="60"/>
    </location>
</feature>
<feature type="compositionally biased region" description="Low complexity" evidence="1">
    <location>
        <begin position="81"/>
        <end position="100"/>
    </location>
</feature>
<keyword evidence="4" id="KW-1185">Reference proteome</keyword>
<dbReference type="Proteomes" id="UP001501371">
    <property type="component" value="Unassembled WGS sequence"/>
</dbReference>
<comment type="caution">
    <text evidence="3">The sequence shown here is derived from an EMBL/GenBank/DDBJ whole genome shotgun (WGS) entry which is preliminary data.</text>
</comment>
<accession>A0ABP4FII0</accession>
<dbReference type="EMBL" id="BAAAKV010000030">
    <property type="protein sequence ID" value="GAA1175191.1"/>
    <property type="molecule type" value="Genomic_DNA"/>
</dbReference>
<feature type="region of interest" description="Disordered" evidence="1">
    <location>
        <begin position="1"/>
        <end position="113"/>
    </location>
</feature>
<protein>
    <submittedName>
        <fullName evidence="3">Uncharacterized protein</fullName>
    </submittedName>
</protein>
<evidence type="ECO:0000256" key="2">
    <source>
        <dbReference type="SAM" id="Phobius"/>
    </source>
</evidence>
<evidence type="ECO:0000313" key="3">
    <source>
        <dbReference type="EMBL" id="GAA1175191.1"/>
    </source>
</evidence>
<organism evidence="3 4">
    <name type="scientific">Streptomyces hebeiensis</name>
    <dbReference type="NCBI Taxonomy" id="229486"/>
    <lineage>
        <taxon>Bacteria</taxon>
        <taxon>Bacillati</taxon>
        <taxon>Actinomycetota</taxon>
        <taxon>Actinomycetes</taxon>
        <taxon>Kitasatosporales</taxon>
        <taxon>Streptomycetaceae</taxon>
        <taxon>Streptomyces</taxon>
    </lineage>
</organism>
<keyword evidence="2" id="KW-1133">Transmembrane helix</keyword>
<reference evidence="4" key="1">
    <citation type="journal article" date="2019" name="Int. J. Syst. Evol. Microbiol.">
        <title>The Global Catalogue of Microorganisms (GCM) 10K type strain sequencing project: providing services to taxonomists for standard genome sequencing and annotation.</title>
        <authorList>
            <consortium name="The Broad Institute Genomics Platform"/>
            <consortium name="The Broad Institute Genome Sequencing Center for Infectious Disease"/>
            <person name="Wu L."/>
            <person name="Ma J."/>
        </authorList>
    </citation>
    <scope>NUCLEOTIDE SEQUENCE [LARGE SCALE GENOMIC DNA]</scope>
    <source>
        <strain evidence="4">JCM 12696</strain>
    </source>
</reference>
<name>A0ABP4FII0_9ACTN</name>
<feature type="transmembrane region" description="Helical" evidence="2">
    <location>
        <begin position="116"/>
        <end position="136"/>
    </location>
</feature>
<feature type="compositionally biased region" description="Low complexity" evidence="1">
    <location>
        <begin position="64"/>
        <end position="74"/>
    </location>
</feature>
<keyword evidence="2" id="KW-0472">Membrane</keyword>
<proteinExistence type="predicted"/>